<evidence type="ECO:0000256" key="2">
    <source>
        <dbReference type="SAM" id="Phobius"/>
    </source>
</evidence>
<feature type="region of interest" description="Disordered" evidence="1">
    <location>
        <begin position="80"/>
        <end position="105"/>
    </location>
</feature>
<feature type="compositionally biased region" description="Basic residues" evidence="1">
    <location>
        <begin position="83"/>
        <end position="97"/>
    </location>
</feature>
<dbReference type="EMBL" id="MN739205">
    <property type="protein sequence ID" value="QHS93492.1"/>
    <property type="molecule type" value="Genomic_DNA"/>
</dbReference>
<sequence>MASLPRSENNSLRYHYLDNGVNNESRNMPMAAADFGAETGAYFLKSTPMTAYPEYKLEPDPHCRKNAAGLASMEELIADHAPSHVKKSKRKRSKTPKAPKGAQVAGATDTAGLLLTVSGESTAGCGAVRWETLPACLLKTVTDVTSEISDKIAPTETTPPQESPGWVSIFTRDNRPLYLSVLFLLLYFVYRILRRC</sequence>
<name>A0A6C0BN92_9ZZZZ</name>
<organism evidence="3">
    <name type="scientific">viral metagenome</name>
    <dbReference type="NCBI Taxonomy" id="1070528"/>
    <lineage>
        <taxon>unclassified sequences</taxon>
        <taxon>metagenomes</taxon>
        <taxon>organismal metagenomes</taxon>
    </lineage>
</organism>
<keyword evidence="2" id="KW-0472">Membrane</keyword>
<feature type="transmembrane region" description="Helical" evidence="2">
    <location>
        <begin position="177"/>
        <end position="193"/>
    </location>
</feature>
<dbReference type="AlphaFoldDB" id="A0A6C0BN92"/>
<protein>
    <submittedName>
        <fullName evidence="3">Uncharacterized protein</fullName>
    </submittedName>
</protein>
<reference evidence="3" key="1">
    <citation type="journal article" date="2020" name="Nature">
        <title>Giant virus diversity and host interactions through global metagenomics.</title>
        <authorList>
            <person name="Schulz F."/>
            <person name="Roux S."/>
            <person name="Paez-Espino D."/>
            <person name="Jungbluth S."/>
            <person name="Walsh D.A."/>
            <person name="Denef V.J."/>
            <person name="McMahon K.D."/>
            <person name="Konstantinidis K.T."/>
            <person name="Eloe-Fadrosh E.A."/>
            <person name="Kyrpides N.C."/>
            <person name="Woyke T."/>
        </authorList>
    </citation>
    <scope>NUCLEOTIDE SEQUENCE</scope>
    <source>
        <strain evidence="3">GVMAG-M-3300017989-17</strain>
    </source>
</reference>
<accession>A0A6C0BN92</accession>
<keyword evidence="2" id="KW-1133">Transmembrane helix</keyword>
<proteinExistence type="predicted"/>
<keyword evidence="2" id="KW-0812">Transmembrane</keyword>
<evidence type="ECO:0000256" key="1">
    <source>
        <dbReference type="SAM" id="MobiDB-lite"/>
    </source>
</evidence>
<evidence type="ECO:0000313" key="3">
    <source>
        <dbReference type="EMBL" id="QHS93492.1"/>
    </source>
</evidence>